<evidence type="ECO:0000259" key="3">
    <source>
        <dbReference type="PROSITE" id="PS51186"/>
    </source>
</evidence>
<dbReference type="Proteomes" id="UP000185568">
    <property type="component" value="Unassembled WGS sequence"/>
</dbReference>
<dbReference type="PROSITE" id="PS51186">
    <property type="entry name" value="GNAT"/>
    <property type="match status" value="1"/>
</dbReference>
<keyword evidence="5" id="KW-1185">Reference proteome</keyword>
<name>A0A1Q8Q7G2_9BACI</name>
<reference evidence="4 5" key="1">
    <citation type="submission" date="2016-12" db="EMBL/GenBank/DDBJ databases">
        <title>Domibacillus antri genome sequencing.</title>
        <authorList>
            <person name="Verma A."/>
            <person name="Krishnamurthi S."/>
        </authorList>
    </citation>
    <scope>NUCLEOTIDE SEQUENCE [LARGE SCALE GENOMIC DNA]</scope>
    <source>
        <strain evidence="4 5">XD80</strain>
    </source>
</reference>
<dbReference type="Pfam" id="PF00583">
    <property type="entry name" value="Acetyltransf_1"/>
    <property type="match status" value="1"/>
</dbReference>
<keyword evidence="1 4" id="KW-0808">Transferase</keyword>
<dbReference type="InterPro" id="IPR016181">
    <property type="entry name" value="Acyl_CoA_acyltransferase"/>
</dbReference>
<evidence type="ECO:0000313" key="5">
    <source>
        <dbReference type="Proteomes" id="UP000185568"/>
    </source>
</evidence>
<dbReference type="PANTHER" id="PTHR43800">
    <property type="entry name" value="PEPTIDYL-LYSINE N-ACETYLTRANSFERASE YJAB"/>
    <property type="match status" value="1"/>
</dbReference>
<dbReference type="GO" id="GO:0016747">
    <property type="term" value="F:acyltransferase activity, transferring groups other than amino-acyl groups"/>
    <property type="evidence" value="ECO:0007669"/>
    <property type="project" value="InterPro"/>
</dbReference>
<dbReference type="AlphaFoldDB" id="A0A1Q8Q7G2"/>
<dbReference type="STRING" id="1714264.BTO30_04735"/>
<dbReference type="CDD" id="cd04301">
    <property type="entry name" value="NAT_SF"/>
    <property type="match status" value="1"/>
</dbReference>
<evidence type="ECO:0000313" key="4">
    <source>
        <dbReference type="EMBL" id="OLN23278.1"/>
    </source>
</evidence>
<organism evidence="4 5">
    <name type="scientific">Domibacillus antri</name>
    <dbReference type="NCBI Taxonomy" id="1714264"/>
    <lineage>
        <taxon>Bacteria</taxon>
        <taxon>Bacillati</taxon>
        <taxon>Bacillota</taxon>
        <taxon>Bacilli</taxon>
        <taxon>Bacillales</taxon>
        <taxon>Bacillaceae</taxon>
        <taxon>Domibacillus</taxon>
    </lineage>
</organism>
<dbReference type="EMBL" id="MSDU01000008">
    <property type="protein sequence ID" value="OLN23278.1"/>
    <property type="molecule type" value="Genomic_DNA"/>
</dbReference>
<accession>A0A1Q8Q7G2</accession>
<dbReference type="Gene3D" id="3.40.630.30">
    <property type="match status" value="1"/>
</dbReference>
<evidence type="ECO:0000256" key="1">
    <source>
        <dbReference type="ARBA" id="ARBA00022679"/>
    </source>
</evidence>
<dbReference type="RefSeq" id="WP_075397570.1">
    <property type="nucleotide sequence ID" value="NZ_MSDU01000008.1"/>
</dbReference>
<dbReference type="SUPFAM" id="SSF55729">
    <property type="entry name" value="Acyl-CoA N-acyltransferases (Nat)"/>
    <property type="match status" value="1"/>
</dbReference>
<evidence type="ECO:0000256" key="2">
    <source>
        <dbReference type="ARBA" id="ARBA00023315"/>
    </source>
</evidence>
<proteinExistence type="predicted"/>
<dbReference type="OrthoDB" id="2189687at2"/>
<protein>
    <submittedName>
        <fullName evidence="4">N-acetyltransferase</fullName>
    </submittedName>
</protein>
<comment type="caution">
    <text evidence="4">The sequence shown here is derived from an EMBL/GenBank/DDBJ whole genome shotgun (WGS) entry which is preliminary data.</text>
</comment>
<feature type="domain" description="N-acetyltransferase" evidence="3">
    <location>
        <begin position="1"/>
        <end position="122"/>
    </location>
</feature>
<dbReference type="InterPro" id="IPR000182">
    <property type="entry name" value="GNAT_dom"/>
</dbReference>
<dbReference type="PANTHER" id="PTHR43800:SF1">
    <property type="entry name" value="PEPTIDYL-LYSINE N-ACETYLTRANSFERASE YJAB"/>
    <property type="match status" value="1"/>
</dbReference>
<sequence>MLIRYKKSFKKIAMGLLSYMPQEKELRTLQETIESYETSDERQLYLWKIDEDIVGVVGVAADNNKVEILHIAVNPSYRDEGIGTEMIAAVTKAHPDQEVVPGEATTRFFEKCTKEAGKGSRL</sequence>
<gene>
    <name evidence="4" type="ORF">BTO30_04735</name>
</gene>
<keyword evidence="2" id="KW-0012">Acyltransferase</keyword>